<reference evidence="2 3" key="1">
    <citation type="journal article" date="2011" name="PLoS Genet.">
        <title>Azospirillum genomes reveal transition of bacteria from aquatic to terrestrial environments.</title>
        <authorList>
            <person name="Wisniewski-Dye F."/>
            <person name="Borziak K."/>
            <person name="Khalsa-Moyers G."/>
            <person name="Alexandre G."/>
            <person name="Sukharnikov L.O."/>
            <person name="Wuichet K."/>
            <person name="Hurst G.B."/>
            <person name="McDonald W.H."/>
            <person name="Robertson J.S."/>
            <person name="Barbe V."/>
            <person name="Calteau A."/>
            <person name="Rouy Z."/>
            <person name="Mangenot S."/>
            <person name="Prigent-Combaret C."/>
            <person name="Normand P."/>
            <person name="Boyer M."/>
            <person name="Siguier P."/>
            <person name="Dessaux Y."/>
            <person name="Elmerich C."/>
            <person name="Condemine G."/>
            <person name="Krishnen G."/>
            <person name="Kennedy I."/>
            <person name="Paterson A.H."/>
            <person name="Gonzalez V."/>
            <person name="Mavingui P."/>
            <person name="Zhulin I.B."/>
        </authorList>
    </citation>
    <scope>NUCLEOTIDE SEQUENCE [LARGE SCALE GENOMIC DNA]</scope>
    <source>
        <strain evidence="2 3">Sp245</strain>
    </source>
</reference>
<dbReference type="KEGG" id="abs:AZOBR_200147"/>
<dbReference type="Proteomes" id="UP000007319">
    <property type="component" value="Chromosome"/>
</dbReference>
<evidence type="ECO:0000256" key="1">
    <source>
        <dbReference type="SAM" id="MobiDB-lite"/>
    </source>
</evidence>
<evidence type="ECO:0000313" key="2">
    <source>
        <dbReference type="EMBL" id="CCC99442.1"/>
    </source>
</evidence>
<proteinExistence type="predicted"/>
<dbReference type="AlphaFoldDB" id="A0A9P1NN73"/>
<feature type="region of interest" description="Disordered" evidence="1">
    <location>
        <begin position="31"/>
        <end position="104"/>
    </location>
</feature>
<feature type="compositionally biased region" description="Polar residues" evidence="1">
    <location>
        <begin position="40"/>
        <end position="51"/>
    </location>
</feature>
<name>A0A9P1NN73_9PROT</name>
<evidence type="ECO:0000313" key="3">
    <source>
        <dbReference type="Proteomes" id="UP000007319"/>
    </source>
</evidence>
<accession>A0A9P1NN73</accession>
<organism evidence="2 3">
    <name type="scientific">Azospirillum baldaniorum</name>
    <dbReference type="NCBI Taxonomy" id="1064539"/>
    <lineage>
        <taxon>Bacteria</taxon>
        <taxon>Pseudomonadati</taxon>
        <taxon>Pseudomonadota</taxon>
        <taxon>Alphaproteobacteria</taxon>
        <taxon>Rhodospirillales</taxon>
        <taxon>Azospirillaceae</taxon>
        <taxon>Azospirillum</taxon>
    </lineage>
</organism>
<sequence>MPSRRCPYNVHRASRVERTLNANLLSRARWRPEGGCGRTGKQTGFAMTSVPTDAPTAEPDESCPSGYPTIFPPSPPCRPRGSWSCRRPTPSGRTSDPCASACST</sequence>
<gene>
    <name evidence="2" type="ORF">AZOBR_200147</name>
</gene>
<dbReference type="EMBL" id="HE577327">
    <property type="protein sequence ID" value="CCC99442.1"/>
    <property type="molecule type" value="Genomic_DNA"/>
</dbReference>
<protein>
    <submittedName>
        <fullName evidence="2">Uncharacterized protein</fullName>
    </submittedName>
</protein>
<keyword evidence="3" id="KW-1185">Reference proteome</keyword>